<reference evidence="2 3" key="1">
    <citation type="journal article" date="2019" name="Nat. Ecol. Evol.">
        <title>Megaphylogeny resolves global patterns of mushroom evolution.</title>
        <authorList>
            <person name="Varga T."/>
            <person name="Krizsan K."/>
            <person name="Foldi C."/>
            <person name="Dima B."/>
            <person name="Sanchez-Garcia M."/>
            <person name="Sanchez-Ramirez S."/>
            <person name="Szollosi G.J."/>
            <person name="Szarkandi J.G."/>
            <person name="Papp V."/>
            <person name="Albert L."/>
            <person name="Andreopoulos W."/>
            <person name="Angelini C."/>
            <person name="Antonin V."/>
            <person name="Barry K.W."/>
            <person name="Bougher N.L."/>
            <person name="Buchanan P."/>
            <person name="Buyck B."/>
            <person name="Bense V."/>
            <person name="Catcheside P."/>
            <person name="Chovatia M."/>
            <person name="Cooper J."/>
            <person name="Damon W."/>
            <person name="Desjardin D."/>
            <person name="Finy P."/>
            <person name="Geml J."/>
            <person name="Haridas S."/>
            <person name="Hughes K."/>
            <person name="Justo A."/>
            <person name="Karasinski D."/>
            <person name="Kautmanova I."/>
            <person name="Kiss B."/>
            <person name="Kocsube S."/>
            <person name="Kotiranta H."/>
            <person name="LaButti K.M."/>
            <person name="Lechner B.E."/>
            <person name="Liimatainen K."/>
            <person name="Lipzen A."/>
            <person name="Lukacs Z."/>
            <person name="Mihaltcheva S."/>
            <person name="Morgado L.N."/>
            <person name="Niskanen T."/>
            <person name="Noordeloos M.E."/>
            <person name="Ohm R.A."/>
            <person name="Ortiz-Santana B."/>
            <person name="Ovrebo C."/>
            <person name="Racz N."/>
            <person name="Riley R."/>
            <person name="Savchenko A."/>
            <person name="Shiryaev A."/>
            <person name="Soop K."/>
            <person name="Spirin V."/>
            <person name="Szebenyi C."/>
            <person name="Tomsovsky M."/>
            <person name="Tulloss R.E."/>
            <person name="Uehling J."/>
            <person name="Grigoriev I.V."/>
            <person name="Vagvolgyi C."/>
            <person name="Papp T."/>
            <person name="Martin F.M."/>
            <person name="Miettinen O."/>
            <person name="Hibbett D.S."/>
            <person name="Nagy L.G."/>
        </authorList>
    </citation>
    <scope>NUCLEOTIDE SEQUENCE [LARGE SCALE GENOMIC DNA]</scope>
    <source>
        <strain evidence="2 3">FP101781</strain>
    </source>
</reference>
<accession>A0A4Y7SLU7</accession>
<evidence type="ECO:0000313" key="3">
    <source>
        <dbReference type="Proteomes" id="UP000298030"/>
    </source>
</evidence>
<feature type="region of interest" description="Disordered" evidence="1">
    <location>
        <begin position="46"/>
        <end position="76"/>
    </location>
</feature>
<sequence>HPHDIYKCAAATLWDGSPAHCRRNSKNRLQDDSGQELCSNWQTSHGCDDKTHDSKHSCSGCGRKDHGAQGCSRAQK</sequence>
<evidence type="ECO:0000313" key="2">
    <source>
        <dbReference type="EMBL" id="TEB22826.1"/>
    </source>
</evidence>
<evidence type="ECO:0000256" key="1">
    <source>
        <dbReference type="SAM" id="MobiDB-lite"/>
    </source>
</evidence>
<dbReference type="OrthoDB" id="2898639at2759"/>
<dbReference type="AlphaFoldDB" id="A0A4Y7SLU7"/>
<proteinExistence type="predicted"/>
<organism evidence="2 3">
    <name type="scientific">Coprinellus micaceus</name>
    <name type="common">Glistening ink-cap mushroom</name>
    <name type="synonym">Coprinus micaceus</name>
    <dbReference type="NCBI Taxonomy" id="71717"/>
    <lineage>
        <taxon>Eukaryota</taxon>
        <taxon>Fungi</taxon>
        <taxon>Dikarya</taxon>
        <taxon>Basidiomycota</taxon>
        <taxon>Agaricomycotina</taxon>
        <taxon>Agaricomycetes</taxon>
        <taxon>Agaricomycetidae</taxon>
        <taxon>Agaricales</taxon>
        <taxon>Agaricineae</taxon>
        <taxon>Psathyrellaceae</taxon>
        <taxon>Coprinellus</taxon>
    </lineage>
</organism>
<dbReference type="Proteomes" id="UP000298030">
    <property type="component" value="Unassembled WGS sequence"/>
</dbReference>
<gene>
    <name evidence="2" type="ORF">FA13DRAFT_1574083</name>
</gene>
<name>A0A4Y7SLU7_COPMI</name>
<dbReference type="EMBL" id="QPFP01000085">
    <property type="protein sequence ID" value="TEB22826.1"/>
    <property type="molecule type" value="Genomic_DNA"/>
</dbReference>
<feature type="non-terminal residue" evidence="2">
    <location>
        <position position="76"/>
    </location>
</feature>
<protein>
    <submittedName>
        <fullName evidence="2">Uncharacterized protein</fullName>
    </submittedName>
</protein>
<feature type="compositionally biased region" description="Basic and acidic residues" evidence="1">
    <location>
        <begin position="46"/>
        <end position="67"/>
    </location>
</feature>
<comment type="caution">
    <text evidence="2">The sequence shown here is derived from an EMBL/GenBank/DDBJ whole genome shotgun (WGS) entry which is preliminary data.</text>
</comment>
<feature type="non-terminal residue" evidence="2">
    <location>
        <position position="1"/>
    </location>
</feature>
<keyword evidence="3" id="KW-1185">Reference proteome</keyword>
<dbReference type="STRING" id="71717.A0A4Y7SLU7"/>